<evidence type="ECO:0000259" key="1">
    <source>
        <dbReference type="Pfam" id="PF13966"/>
    </source>
</evidence>
<accession>A0AAW2TPX8</accession>
<feature type="domain" description="Reverse transcriptase zinc-binding" evidence="1">
    <location>
        <begin position="120"/>
        <end position="215"/>
    </location>
</feature>
<reference evidence="2" key="2">
    <citation type="journal article" date="2024" name="Plant">
        <title>Genomic evolution and insights into agronomic trait innovations of Sesamum species.</title>
        <authorList>
            <person name="Miao H."/>
            <person name="Wang L."/>
            <person name="Qu L."/>
            <person name="Liu H."/>
            <person name="Sun Y."/>
            <person name="Le M."/>
            <person name="Wang Q."/>
            <person name="Wei S."/>
            <person name="Zheng Y."/>
            <person name="Lin W."/>
            <person name="Duan Y."/>
            <person name="Cao H."/>
            <person name="Xiong S."/>
            <person name="Wang X."/>
            <person name="Wei L."/>
            <person name="Li C."/>
            <person name="Ma Q."/>
            <person name="Ju M."/>
            <person name="Zhao R."/>
            <person name="Li G."/>
            <person name="Mu C."/>
            <person name="Tian Q."/>
            <person name="Mei H."/>
            <person name="Zhang T."/>
            <person name="Gao T."/>
            <person name="Zhang H."/>
        </authorList>
    </citation>
    <scope>NUCLEOTIDE SEQUENCE</scope>
    <source>
        <strain evidence="2">KEN1</strain>
    </source>
</reference>
<name>A0AAW2TPX8_9LAMI</name>
<organism evidence="2">
    <name type="scientific">Sesamum latifolium</name>
    <dbReference type="NCBI Taxonomy" id="2727402"/>
    <lineage>
        <taxon>Eukaryota</taxon>
        <taxon>Viridiplantae</taxon>
        <taxon>Streptophyta</taxon>
        <taxon>Embryophyta</taxon>
        <taxon>Tracheophyta</taxon>
        <taxon>Spermatophyta</taxon>
        <taxon>Magnoliopsida</taxon>
        <taxon>eudicotyledons</taxon>
        <taxon>Gunneridae</taxon>
        <taxon>Pentapetalae</taxon>
        <taxon>asterids</taxon>
        <taxon>lamiids</taxon>
        <taxon>Lamiales</taxon>
        <taxon>Pedaliaceae</taxon>
        <taxon>Sesamum</taxon>
    </lineage>
</organism>
<protein>
    <recommendedName>
        <fullName evidence="1">Reverse transcriptase zinc-binding domain-containing protein</fullName>
    </recommendedName>
</protein>
<dbReference type="InterPro" id="IPR026960">
    <property type="entry name" value="RVT-Znf"/>
</dbReference>
<sequence>MCRESLKRVLISAPLRAFTSAMLAKKLWRVECISSGLNVRIWNDKWIPRSTTFAPLSRAPEGLENAKVATLIDPATNDWDTEIVNGMFSAEDQNLIFQIPVGHEAKPDLLCWHYSNNGRFSVKSAYFLALDLMNCCSSSGSSNKDFTQYWKTIRNLTVPNKIRLFCWKLCLDALPTALNITKWIHDSIFGCPFCHHLNEDTVHTFILCDYARQTWALSHLRWSIISPANTDPTGWFHHVVEHLDINELEFFIMLCWFIWWGRKKLSMGATVITPDQLILSARSYLSAYQGVYLWSRRSASTNAPGTTQVHCSLGYLNAFQDRLEPKWVKPSLHERLQLFPKTKMD</sequence>
<dbReference type="Pfam" id="PF13966">
    <property type="entry name" value="zf-RVT"/>
    <property type="match status" value="1"/>
</dbReference>
<gene>
    <name evidence="2" type="ORF">Slati_3943200</name>
</gene>
<dbReference type="EMBL" id="JACGWN010000014">
    <property type="protein sequence ID" value="KAL0406293.1"/>
    <property type="molecule type" value="Genomic_DNA"/>
</dbReference>
<evidence type="ECO:0000313" key="2">
    <source>
        <dbReference type="EMBL" id="KAL0406293.1"/>
    </source>
</evidence>
<comment type="caution">
    <text evidence="2">The sequence shown here is derived from an EMBL/GenBank/DDBJ whole genome shotgun (WGS) entry which is preliminary data.</text>
</comment>
<proteinExistence type="predicted"/>
<reference evidence="2" key="1">
    <citation type="submission" date="2020-06" db="EMBL/GenBank/DDBJ databases">
        <authorList>
            <person name="Li T."/>
            <person name="Hu X."/>
            <person name="Zhang T."/>
            <person name="Song X."/>
            <person name="Zhang H."/>
            <person name="Dai N."/>
            <person name="Sheng W."/>
            <person name="Hou X."/>
            <person name="Wei L."/>
        </authorList>
    </citation>
    <scope>NUCLEOTIDE SEQUENCE</scope>
    <source>
        <strain evidence="2">KEN1</strain>
        <tissue evidence="2">Leaf</tissue>
    </source>
</reference>
<dbReference type="AlphaFoldDB" id="A0AAW2TPX8"/>